<dbReference type="STRING" id="39966.A0A369JHD6"/>
<dbReference type="OrthoDB" id="79452at2759"/>
<name>A0A369JHD6_HYPMA</name>
<keyword evidence="4" id="KW-1185">Reference proteome</keyword>
<proteinExistence type="predicted"/>
<feature type="region of interest" description="Disordered" evidence="2">
    <location>
        <begin position="1"/>
        <end position="42"/>
    </location>
</feature>
<evidence type="ECO:0000256" key="1">
    <source>
        <dbReference type="SAM" id="Coils"/>
    </source>
</evidence>
<gene>
    <name evidence="3" type="ORF">Hypma_012119</name>
</gene>
<keyword evidence="1" id="KW-0175">Coiled coil</keyword>
<sequence>MAPPQVLRRERRCSNPGFPFSTPNPTPPVPTRQRSRSVGAPRTQVYVKPDPGPLLLALERLVRRELSEYLDVGDVLAIHERDVVECCERDAIRTWRGARSSFVPSSIDSPNPLPLRLAVIYVSTRTLLGGTYELDIPSVVVSCVEEIWARAGSSVATSVKGLDPAIFLSPPHPDLSDQEALNLPLHALSKVTTPALFESLSSYFASLTRQEYALIPSSLRAVFSEFCVQRPHAALDVPNASTSVPPRPTRTQVKTAQALLRLLPTPHFALIMYMMTFLSQVPNLDREGWEIPFTRLGWAFAEWVFGGHDTNLPVSVLQPDGATGTNTAIDVGDRATGEMMYWFLVNWGEVSVGLFRGDSGKSGRRGRNEKGVRIQERVTKGKGKERETLRRADGCEPKSICFTNPMTHDQFALSLSQSSVWHPFRPAIQLSISLSTSTAYRSVVGTTAPLRIGKRKVGDPTNGSLQEGRSVVGQSTKGLSLDEHSPGGGDVVRGTRDDGGADVEILSSDIPSTSKFESAMVPSSSSMNLDELIRDSSYLAEFLTEEIQDSSMLGAVKTLDDDDSAISIPMPSEGLFEGDVMSVLSGASGVSSQINRAPPCHTKGILDRCGNEQDRTAPHALDISLSIPSPSFLSPSGSASGLSFVSTSSAPALEERLLDITLSLALEDEYVSTSAGKPSLQTPLKAKPSIGSMIPTPKGKIRYGSGTGGRPFIGARTPSKGGGAKPQPSRLSSSSASSSSSSSSTHASSASSPPTSVTAVSSTSASSGSSRPTSAATSSTSLSPPPSNSIFASQVDAHTSIPAHEIQAEQLRYVQTYIRELEERLARAEKEVTAAREETRAERHKCLQLEERVRVLGRA</sequence>
<feature type="region of interest" description="Disordered" evidence="2">
    <location>
        <begin position="454"/>
        <end position="501"/>
    </location>
</feature>
<accession>A0A369JHD6</accession>
<organism evidence="3 4">
    <name type="scientific">Hypsizygus marmoreus</name>
    <name type="common">White beech mushroom</name>
    <name type="synonym">Agaricus marmoreus</name>
    <dbReference type="NCBI Taxonomy" id="39966"/>
    <lineage>
        <taxon>Eukaryota</taxon>
        <taxon>Fungi</taxon>
        <taxon>Dikarya</taxon>
        <taxon>Basidiomycota</taxon>
        <taxon>Agaricomycotina</taxon>
        <taxon>Agaricomycetes</taxon>
        <taxon>Agaricomycetidae</taxon>
        <taxon>Agaricales</taxon>
        <taxon>Tricholomatineae</taxon>
        <taxon>Lyophyllaceae</taxon>
        <taxon>Hypsizygus</taxon>
    </lineage>
</organism>
<evidence type="ECO:0000256" key="2">
    <source>
        <dbReference type="SAM" id="MobiDB-lite"/>
    </source>
</evidence>
<reference evidence="3" key="1">
    <citation type="submission" date="2018-04" db="EMBL/GenBank/DDBJ databases">
        <title>Whole genome sequencing of Hypsizygus marmoreus.</title>
        <authorList>
            <person name="Choi I.-G."/>
            <person name="Min B."/>
            <person name="Kim J.-G."/>
            <person name="Kim S."/>
            <person name="Oh Y.-L."/>
            <person name="Kong W.-S."/>
            <person name="Park H."/>
            <person name="Jeong J."/>
            <person name="Song E.-S."/>
        </authorList>
    </citation>
    <scope>NUCLEOTIDE SEQUENCE [LARGE SCALE GENOMIC DNA]</scope>
    <source>
        <strain evidence="3">51987-8</strain>
    </source>
</reference>
<dbReference type="AlphaFoldDB" id="A0A369JHD6"/>
<feature type="coiled-coil region" evidence="1">
    <location>
        <begin position="811"/>
        <end position="845"/>
    </location>
</feature>
<evidence type="ECO:0008006" key="5">
    <source>
        <dbReference type="Google" id="ProtNLM"/>
    </source>
</evidence>
<dbReference type="EMBL" id="LUEZ02000058">
    <property type="protein sequence ID" value="RDB20620.1"/>
    <property type="molecule type" value="Genomic_DNA"/>
</dbReference>
<dbReference type="InterPro" id="IPR008936">
    <property type="entry name" value="Rho_GTPase_activation_prot"/>
</dbReference>
<dbReference type="Gene3D" id="1.10.555.10">
    <property type="entry name" value="Rho GTPase activation protein"/>
    <property type="match status" value="1"/>
</dbReference>
<evidence type="ECO:0000313" key="4">
    <source>
        <dbReference type="Proteomes" id="UP000076154"/>
    </source>
</evidence>
<feature type="compositionally biased region" description="Polar residues" evidence="2">
    <location>
        <begin position="672"/>
        <end position="682"/>
    </location>
</feature>
<evidence type="ECO:0000313" key="3">
    <source>
        <dbReference type="EMBL" id="RDB20620.1"/>
    </source>
</evidence>
<dbReference type="Proteomes" id="UP000076154">
    <property type="component" value="Unassembled WGS sequence"/>
</dbReference>
<feature type="region of interest" description="Disordered" evidence="2">
    <location>
        <begin position="672"/>
        <end position="791"/>
    </location>
</feature>
<dbReference type="InParanoid" id="A0A369JHD6"/>
<feature type="compositionally biased region" description="Low complexity" evidence="2">
    <location>
        <begin position="728"/>
        <end position="782"/>
    </location>
</feature>
<protein>
    <recommendedName>
        <fullName evidence="5">Rho-GAP domain-containing protein</fullName>
    </recommendedName>
</protein>
<comment type="caution">
    <text evidence="3">The sequence shown here is derived from an EMBL/GenBank/DDBJ whole genome shotgun (WGS) entry which is preliminary data.</text>
</comment>
<feature type="compositionally biased region" description="Polar residues" evidence="2">
    <location>
        <begin position="461"/>
        <end position="478"/>
    </location>
</feature>